<dbReference type="AlphaFoldDB" id="A0A3B0VQ72"/>
<dbReference type="Gene3D" id="3.30.200.20">
    <property type="entry name" value="Phosphorylase Kinase, domain 1"/>
    <property type="match status" value="1"/>
</dbReference>
<proteinExistence type="predicted"/>
<dbReference type="GO" id="GO:0004674">
    <property type="term" value="F:protein serine/threonine kinase activity"/>
    <property type="evidence" value="ECO:0007669"/>
    <property type="project" value="UniProtKB-KW"/>
</dbReference>
<dbReference type="InterPro" id="IPR000719">
    <property type="entry name" value="Prot_kinase_dom"/>
</dbReference>
<keyword evidence="3" id="KW-0547">Nucleotide-binding</keyword>
<dbReference type="Pfam" id="PF00069">
    <property type="entry name" value="Pkinase"/>
    <property type="match status" value="1"/>
</dbReference>
<dbReference type="PROSITE" id="PS50011">
    <property type="entry name" value="PROTEIN_KINASE_DOM"/>
    <property type="match status" value="1"/>
</dbReference>
<dbReference type="PROSITE" id="PS00107">
    <property type="entry name" value="PROTEIN_KINASE_ATP"/>
    <property type="match status" value="1"/>
</dbReference>
<organism evidence="7">
    <name type="scientific">hydrothermal vent metagenome</name>
    <dbReference type="NCBI Taxonomy" id="652676"/>
    <lineage>
        <taxon>unclassified sequences</taxon>
        <taxon>metagenomes</taxon>
        <taxon>ecological metagenomes</taxon>
    </lineage>
</organism>
<evidence type="ECO:0000256" key="4">
    <source>
        <dbReference type="ARBA" id="ARBA00022777"/>
    </source>
</evidence>
<evidence type="ECO:0000256" key="2">
    <source>
        <dbReference type="ARBA" id="ARBA00022679"/>
    </source>
</evidence>
<dbReference type="FunFam" id="3.30.200.20:FF:000035">
    <property type="entry name" value="Serine/threonine protein kinase Stk1"/>
    <property type="match status" value="1"/>
</dbReference>
<dbReference type="InterPro" id="IPR017441">
    <property type="entry name" value="Protein_kinase_ATP_BS"/>
</dbReference>
<keyword evidence="1" id="KW-0723">Serine/threonine-protein kinase</keyword>
<keyword evidence="2" id="KW-0808">Transferase</keyword>
<sequence length="115" mass="13093">MNESLPSQIGRYKIESLLGRGGMAVVYLASDPYMERPVAIKVLLKDRSYDDSLRSRFKRESRMVASLNHPAIVPVYDFGEEDEQPYLVMRYMEGGSLRERLRQGPISLADVALLL</sequence>
<evidence type="ECO:0000256" key="3">
    <source>
        <dbReference type="ARBA" id="ARBA00022741"/>
    </source>
</evidence>
<evidence type="ECO:0000256" key="1">
    <source>
        <dbReference type="ARBA" id="ARBA00022527"/>
    </source>
</evidence>
<feature type="domain" description="Protein kinase" evidence="6">
    <location>
        <begin position="12"/>
        <end position="115"/>
    </location>
</feature>
<protein>
    <recommendedName>
        <fullName evidence="6">Protein kinase domain-containing protein</fullName>
    </recommendedName>
</protein>
<evidence type="ECO:0000259" key="6">
    <source>
        <dbReference type="PROSITE" id="PS50011"/>
    </source>
</evidence>
<dbReference type="PANTHER" id="PTHR43289">
    <property type="entry name" value="MITOGEN-ACTIVATED PROTEIN KINASE KINASE KINASE 20-RELATED"/>
    <property type="match status" value="1"/>
</dbReference>
<evidence type="ECO:0000256" key="5">
    <source>
        <dbReference type="ARBA" id="ARBA00022840"/>
    </source>
</evidence>
<gene>
    <name evidence="7" type="ORF">MNBD_CHLOROFLEXI01-5233</name>
</gene>
<dbReference type="GO" id="GO:0005524">
    <property type="term" value="F:ATP binding"/>
    <property type="evidence" value="ECO:0007669"/>
    <property type="project" value="UniProtKB-KW"/>
</dbReference>
<keyword evidence="5" id="KW-0067">ATP-binding</keyword>
<name>A0A3B0VQ72_9ZZZZ</name>
<dbReference type="PANTHER" id="PTHR43289:SF6">
    <property type="entry name" value="SERINE_THREONINE-PROTEIN KINASE NEKL-3"/>
    <property type="match status" value="1"/>
</dbReference>
<reference evidence="7" key="1">
    <citation type="submission" date="2018-06" db="EMBL/GenBank/DDBJ databases">
        <authorList>
            <person name="Zhirakovskaya E."/>
        </authorList>
    </citation>
    <scope>NUCLEOTIDE SEQUENCE</scope>
</reference>
<feature type="non-terminal residue" evidence="7">
    <location>
        <position position="115"/>
    </location>
</feature>
<dbReference type="SUPFAM" id="SSF56112">
    <property type="entry name" value="Protein kinase-like (PK-like)"/>
    <property type="match status" value="1"/>
</dbReference>
<dbReference type="EMBL" id="UOEU01000728">
    <property type="protein sequence ID" value="VAW39059.1"/>
    <property type="molecule type" value="Genomic_DNA"/>
</dbReference>
<keyword evidence="4" id="KW-0418">Kinase</keyword>
<dbReference type="InterPro" id="IPR011009">
    <property type="entry name" value="Kinase-like_dom_sf"/>
</dbReference>
<evidence type="ECO:0000313" key="7">
    <source>
        <dbReference type="EMBL" id="VAW39059.1"/>
    </source>
</evidence>
<accession>A0A3B0VQ72</accession>